<protein>
    <submittedName>
        <fullName evidence="2">TlpA disulfide reductase family protein</fullName>
    </submittedName>
</protein>
<dbReference type="PANTHER" id="PTHR42852:SF13">
    <property type="entry name" value="PROTEIN DIPZ"/>
    <property type="match status" value="1"/>
</dbReference>
<dbReference type="SUPFAM" id="SSF52833">
    <property type="entry name" value="Thioredoxin-like"/>
    <property type="match status" value="1"/>
</dbReference>
<gene>
    <name evidence="2" type="ORF">N5A56_003040</name>
</gene>
<dbReference type="PROSITE" id="PS51257">
    <property type="entry name" value="PROKAR_LIPOPROTEIN"/>
    <property type="match status" value="1"/>
</dbReference>
<accession>A0ABT5S757</accession>
<evidence type="ECO:0000313" key="2">
    <source>
        <dbReference type="EMBL" id="MDD7913455.1"/>
    </source>
</evidence>
<dbReference type="InterPro" id="IPR012336">
    <property type="entry name" value="Thioredoxin-like_fold"/>
</dbReference>
<dbReference type="InterPro" id="IPR050553">
    <property type="entry name" value="Thioredoxin_ResA/DsbE_sf"/>
</dbReference>
<dbReference type="EMBL" id="JAOSLC020000002">
    <property type="protein sequence ID" value="MDD7913455.1"/>
    <property type="molecule type" value="Genomic_DNA"/>
</dbReference>
<dbReference type="PROSITE" id="PS51352">
    <property type="entry name" value="THIOREDOXIN_2"/>
    <property type="match status" value="1"/>
</dbReference>
<dbReference type="InterPro" id="IPR013766">
    <property type="entry name" value="Thioredoxin_domain"/>
</dbReference>
<dbReference type="Proteomes" id="UP001151478">
    <property type="component" value="Unassembled WGS sequence"/>
</dbReference>
<evidence type="ECO:0000313" key="3">
    <source>
        <dbReference type="Proteomes" id="UP001151478"/>
    </source>
</evidence>
<dbReference type="PANTHER" id="PTHR42852">
    <property type="entry name" value="THIOL:DISULFIDE INTERCHANGE PROTEIN DSBE"/>
    <property type="match status" value="1"/>
</dbReference>
<organism evidence="2 3">
    <name type="scientific">Polaribacter ponticola</name>
    <dbReference type="NCBI Taxonomy" id="2978475"/>
    <lineage>
        <taxon>Bacteria</taxon>
        <taxon>Pseudomonadati</taxon>
        <taxon>Bacteroidota</taxon>
        <taxon>Flavobacteriia</taxon>
        <taxon>Flavobacteriales</taxon>
        <taxon>Flavobacteriaceae</taxon>
    </lineage>
</organism>
<dbReference type="Gene3D" id="3.40.30.10">
    <property type="entry name" value="Glutaredoxin"/>
    <property type="match status" value="1"/>
</dbReference>
<sequence>MKKIFLLIILVFVSCNTKKPTQFSEKALQDMLISVDGSKVTLREVLYYKKGKKVLIDVWASWCADCIRDFPKVKELQKDFPEVDFLFLSVDRSNPSWKRAIKKYKLKGEHYNLPKGMKEGDFVDFVNLNWISRFMIIDEKGKIQLFKATKATDKSIIRALKNKI</sequence>
<feature type="domain" description="Thioredoxin" evidence="1">
    <location>
        <begin position="21"/>
        <end position="164"/>
    </location>
</feature>
<dbReference type="InterPro" id="IPR036249">
    <property type="entry name" value="Thioredoxin-like_sf"/>
</dbReference>
<comment type="caution">
    <text evidence="2">The sequence shown here is derived from an EMBL/GenBank/DDBJ whole genome shotgun (WGS) entry which is preliminary data.</text>
</comment>
<dbReference type="RefSeq" id="WP_265726658.1">
    <property type="nucleotide sequence ID" value="NZ_JAOSLC020000002.1"/>
</dbReference>
<dbReference type="CDD" id="cd02966">
    <property type="entry name" value="TlpA_like_family"/>
    <property type="match status" value="1"/>
</dbReference>
<keyword evidence="3" id="KW-1185">Reference proteome</keyword>
<dbReference type="Pfam" id="PF13905">
    <property type="entry name" value="Thioredoxin_8"/>
    <property type="match status" value="1"/>
</dbReference>
<name>A0ABT5S757_9FLAO</name>
<evidence type="ECO:0000259" key="1">
    <source>
        <dbReference type="PROSITE" id="PS51352"/>
    </source>
</evidence>
<reference evidence="2" key="1">
    <citation type="submission" date="2023-02" db="EMBL/GenBank/DDBJ databases">
        <title>Polaribacter ponticola sp. nov., isolated from seawater.</title>
        <authorList>
            <person name="Baek J.H."/>
            <person name="Kim J.M."/>
            <person name="Choi D.G."/>
            <person name="Jeon C.O."/>
        </authorList>
    </citation>
    <scope>NUCLEOTIDE SEQUENCE</scope>
    <source>
        <strain evidence="2">MSW5</strain>
    </source>
</reference>
<proteinExistence type="predicted"/>